<protein>
    <recommendedName>
        <fullName evidence="3">TPM domain-containing protein</fullName>
    </recommendedName>
</protein>
<keyword evidence="2" id="KW-1185">Reference proteome</keyword>
<dbReference type="EMBL" id="JACHIF010000008">
    <property type="protein sequence ID" value="MBB5039297.1"/>
    <property type="molecule type" value="Genomic_DNA"/>
</dbReference>
<dbReference type="Proteomes" id="UP000534294">
    <property type="component" value="Unassembled WGS sequence"/>
</dbReference>
<comment type="caution">
    <text evidence="1">The sequence shown here is derived from an EMBL/GenBank/DDBJ whole genome shotgun (WGS) entry which is preliminary data.</text>
</comment>
<accession>A0A7W7YNL2</accession>
<gene>
    <name evidence="1" type="ORF">HNQ64_003569</name>
</gene>
<evidence type="ECO:0000313" key="1">
    <source>
        <dbReference type="EMBL" id="MBB5039297.1"/>
    </source>
</evidence>
<name>A0A7W7YNL2_9BACT</name>
<evidence type="ECO:0008006" key="3">
    <source>
        <dbReference type="Google" id="ProtNLM"/>
    </source>
</evidence>
<organism evidence="1 2">
    <name type="scientific">Prosthecobacter dejongeii</name>
    <dbReference type="NCBI Taxonomy" id="48465"/>
    <lineage>
        <taxon>Bacteria</taxon>
        <taxon>Pseudomonadati</taxon>
        <taxon>Verrucomicrobiota</taxon>
        <taxon>Verrucomicrobiia</taxon>
        <taxon>Verrucomicrobiales</taxon>
        <taxon>Verrucomicrobiaceae</taxon>
        <taxon>Prosthecobacter</taxon>
    </lineage>
</organism>
<reference evidence="1 2" key="1">
    <citation type="submission" date="2020-08" db="EMBL/GenBank/DDBJ databases">
        <title>Genomic Encyclopedia of Type Strains, Phase IV (KMG-IV): sequencing the most valuable type-strain genomes for metagenomic binning, comparative biology and taxonomic classification.</title>
        <authorList>
            <person name="Goeker M."/>
        </authorList>
    </citation>
    <scope>NUCLEOTIDE SEQUENCE [LARGE SCALE GENOMIC DNA]</scope>
    <source>
        <strain evidence="1 2">DSM 12251</strain>
    </source>
</reference>
<sequence length="211" mass="23534">MNCPHCSAPLAVDAKECGQCRFSTLAIRSILGAEWVRLERLTDHLSVLSLKEQRHVEIILDEFERRFPQCFFAVYLGAMPQMITSRDLGFWLINHGAFHTQQMAKRNDFGCALVIDTQRSVASLTLGYALEAHVTEGELNQLLIRAQGPLSRHRYGLGIERIVNDFGKKLKSVATRSLPGNSLTPNPHGLDGLGLQTLRAAHRPARPSHKS</sequence>
<dbReference type="AlphaFoldDB" id="A0A7W7YNL2"/>
<evidence type="ECO:0000313" key="2">
    <source>
        <dbReference type="Proteomes" id="UP000534294"/>
    </source>
</evidence>
<proteinExistence type="predicted"/>